<dbReference type="PANTHER" id="PTHR11271:SF48">
    <property type="entry name" value="AMIDOHYDROLASE-RELATED DOMAIN-CONTAINING PROTEIN"/>
    <property type="match status" value="1"/>
</dbReference>
<dbReference type="EC" id="3.5.3.13" evidence="6"/>
<evidence type="ECO:0000313" key="6">
    <source>
        <dbReference type="EMBL" id="MBO1319824.1"/>
    </source>
</evidence>
<keyword evidence="2" id="KW-0479">Metal-binding</keyword>
<dbReference type="Pfam" id="PF01979">
    <property type="entry name" value="Amidohydro_1"/>
    <property type="match status" value="1"/>
</dbReference>
<evidence type="ECO:0000256" key="4">
    <source>
        <dbReference type="ARBA" id="ARBA00022833"/>
    </source>
</evidence>
<name>A0A8J7Q9C7_9BACT</name>
<keyword evidence="3 6" id="KW-0378">Hydrolase</keyword>
<dbReference type="EMBL" id="JAFREP010000014">
    <property type="protein sequence ID" value="MBO1319824.1"/>
    <property type="molecule type" value="Genomic_DNA"/>
</dbReference>
<dbReference type="InterPro" id="IPR010252">
    <property type="entry name" value="HutF"/>
</dbReference>
<dbReference type="InterPro" id="IPR011059">
    <property type="entry name" value="Metal-dep_hydrolase_composite"/>
</dbReference>
<reference evidence="6" key="1">
    <citation type="submission" date="2021-03" db="EMBL/GenBank/DDBJ databases">
        <authorList>
            <person name="Wang G."/>
        </authorList>
    </citation>
    <scope>NUCLEOTIDE SEQUENCE</scope>
    <source>
        <strain evidence="6">KCTC 12899</strain>
    </source>
</reference>
<dbReference type="NCBIfam" id="NF006681">
    <property type="entry name" value="PRK09229.1-2"/>
    <property type="match status" value="1"/>
</dbReference>
<evidence type="ECO:0000256" key="3">
    <source>
        <dbReference type="ARBA" id="ARBA00022801"/>
    </source>
</evidence>
<organism evidence="6 7">
    <name type="scientific">Acanthopleuribacter pedis</name>
    <dbReference type="NCBI Taxonomy" id="442870"/>
    <lineage>
        <taxon>Bacteria</taxon>
        <taxon>Pseudomonadati</taxon>
        <taxon>Acidobacteriota</taxon>
        <taxon>Holophagae</taxon>
        <taxon>Acanthopleuribacterales</taxon>
        <taxon>Acanthopleuribacteraceae</taxon>
        <taxon>Acanthopleuribacter</taxon>
    </lineage>
</organism>
<dbReference type="GO" id="GO:0046872">
    <property type="term" value="F:metal ion binding"/>
    <property type="evidence" value="ECO:0007669"/>
    <property type="project" value="UniProtKB-KW"/>
</dbReference>
<evidence type="ECO:0000256" key="1">
    <source>
        <dbReference type="ARBA" id="ARBA00001947"/>
    </source>
</evidence>
<dbReference type="InterPro" id="IPR051607">
    <property type="entry name" value="Metallo-dep_hydrolases"/>
</dbReference>
<feature type="domain" description="Amidohydrolase-related" evidence="5">
    <location>
        <begin position="50"/>
        <end position="413"/>
    </location>
</feature>
<dbReference type="Gene3D" id="2.30.40.10">
    <property type="entry name" value="Urease, subunit C, domain 1"/>
    <property type="match status" value="1"/>
</dbReference>
<evidence type="ECO:0000256" key="2">
    <source>
        <dbReference type="ARBA" id="ARBA00022723"/>
    </source>
</evidence>
<dbReference type="AlphaFoldDB" id="A0A8J7Q9C7"/>
<dbReference type="SUPFAM" id="SSF51556">
    <property type="entry name" value="Metallo-dependent hydrolases"/>
    <property type="match status" value="1"/>
</dbReference>
<accession>A0A8J7Q9C7</accession>
<dbReference type="Proteomes" id="UP000664417">
    <property type="component" value="Unassembled WGS sequence"/>
</dbReference>
<dbReference type="RefSeq" id="WP_207859728.1">
    <property type="nucleotide sequence ID" value="NZ_JAFREP010000014.1"/>
</dbReference>
<evidence type="ECO:0000259" key="5">
    <source>
        <dbReference type="Pfam" id="PF01979"/>
    </source>
</evidence>
<comment type="caution">
    <text evidence="6">The sequence shown here is derived from an EMBL/GenBank/DDBJ whole genome shotgun (WGS) entry which is preliminary data.</text>
</comment>
<dbReference type="GO" id="GO:0005829">
    <property type="term" value="C:cytosol"/>
    <property type="evidence" value="ECO:0007669"/>
    <property type="project" value="TreeGrafter"/>
</dbReference>
<dbReference type="InterPro" id="IPR006680">
    <property type="entry name" value="Amidohydro-rel"/>
</dbReference>
<dbReference type="PANTHER" id="PTHR11271">
    <property type="entry name" value="GUANINE DEAMINASE"/>
    <property type="match status" value="1"/>
</dbReference>
<dbReference type="NCBIfam" id="TIGR02022">
    <property type="entry name" value="hutF"/>
    <property type="match status" value="1"/>
</dbReference>
<keyword evidence="7" id="KW-1185">Reference proteome</keyword>
<gene>
    <name evidence="6" type="primary">hutF</name>
    <name evidence="6" type="ORF">J3U88_15215</name>
</gene>
<dbReference type="GO" id="GO:0019239">
    <property type="term" value="F:deaminase activity"/>
    <property type="evidence" value="ECO:0007669"/>
    <property type="project" value="TreeGrafter"/>
</dbReference>
<comment type="cofactor">
    <cofactor evidence="1">
        <name>Zn(2+)</name>
        <dbReference type="ChEBI" id="CHEBI:29105"/>
    </cofactor>
</comment>
<sequence>MKTYAFERLYQDKQCWIAPAYVTVDAAGTITAVGSEAPDDGTPVEHHRGLVLPGFQNAHSHAFQYAMAGLAEFATRPDDDFWSWRTAMYDLALRVGPEQLEAIATMLYAEMVRHGYTAVAEFHYLHHDVDGRPYAEPALLSHCLMRAAARAGIHLTLVPMFYRLGGFDQPATAQQRRFLSPDTDAYLDLLAAVHKTAASFAHVTVGAGVHSLRAASRADIQFLLGEADLRGPLHLHIAEQTGEVAACEARWGQRPVAWLLDHVAVDARFHLVHATHVTEAEWRGMVKAGANAVICPSTEGNLGDGFFPIDDYHAAGGAWCIGTDSHVGLSPLEELRWLDYGRRLQRRRRNVMCPDVGADGGVEMVDRAFHGGRAAMGAAAQKGYFAVGTPFDAVLVDSDHPLLAVCEPDRLIATLIYAGDVTFIRTLFQAGTVRVENGRHREADAIRAAFSSALRALNSRGN</sequence>
<keyword evidence="4" id="KW-0862">Zinc</keyword>
<dbReference type="InterPro" id="IPR032466">
    <property type="entry name" value="Metal_Hydrolase"/>
</dbReference>
<evidence type="ECO:0000313" key="7">
    <source>
        <dbReference type="Proteomes" id="UP000664417"/>
    </source>
</evidence>
<protein>
    <submittedName>
        <fullName evidence="6">Formimidoylglutamate deiminase</fullName>
        <ecNumber evidence="6">3.5.3.13</ecNumber>
    </submittedName>
</protein>
<proteinExistence type="predicted"/>
<dbReference type="Gene3D" id="3.20.20.140">
    <property type="entry name" value="Metal-dependent hydrolases"/>
    <property type="match status" value="1"/>
</dbReference>
<dbReference type="GO" id="GO:0050416">
    <property type="term" value="F:formimidoylglutamate deiminase activity"/>
    <property type="evidence" value="ECO:0007669"/>
    <property type="project" value="UniProtKB-EC"/>
</dbReference>